<organism evidence="1 2">
    <name type="scientific">Ramlibacter albus</name>
    <dbReference type="NCBI Taxonomy" id="2079448"/>
    <lineage>
        <taxon>Bacteria</taxon>
        <taxon>Pseudomonadati</taxon>
        <taxon>Pseudomonadota</taxon>
        <taxon>Betaproteobacteria</taxon>
        <taxon>Burkholderiales</taxon>
        <taxon>Comamonadaceae</taxon>
        <taxon>Ramlibacter</taxon>
    </lineage>
</organism>
<comment type="caution">
    <text evidence="1">The sequence shown here is derived from an EMBL/GenBank/DDBJ whole genome shotgun (WGS) entry which is preliminary data.</text>
</comment>
<name>A0A923S7Y3_9BURK</name>
<gene>
    <name evidence="1" type="ORF">H8R02_24040</name>
</gene>
<keyword evidence="2" id="KW-1185">Reference proteome</keyword>
<sequence length="99" mass="10977">MMTATYLAQYQQASDRMDFVVKSLSERPGRALQIAIDAGGEQAVQAVFDAVLDQGHRQVLVQALDSPSLPQWVRDKLSTFLYGTISRRPAALLSCKELH</sequence>
<dbReference type="AlphaFoldDB" id="A0A923S7Y3"/>
<proteinExistence type="predicted"/>
<evidence type="ECO:0000313" key="2">
    <source>
        <dbReference type="Proteomes" id="UP000596827"/>
    </source>
</evidence>
<dbReference type="RefSeq" id="WP_187084043.1">
    <property type="nucleotide sequence ID" value="NZ_JACORU010000011.1"/>
</dbReference>
<accession>A0A923S7Y3</accession>
<dbReference type="Proteomes" id="UP000596827">
    <property type="component" value="Unassembled WGS sequence"/>
</dbReference>
<evidence type="ECO:0000313" key="1">
    <source>
        <dbReference type="EMBL" id="MBC5767557.1"/>
    </source>
</evidence>
<reference evidence="1" key="1">
    <citation type="submission" date="2020-08" db="EMBL/GenBank/DDBJ databases">
        <title>Ramlibacter sp. GTP1 16S ribosomal RNA gene genome sequencing and assembly.</title>
        <authorList>
            <person name="Kang M."/>
        </authorList>
    </citation>
    <scope>NUCLEOTIDE SEQUENCE</scope>
    <source>
        <strain evidence="1">GTP1</strain>
    </source>
</reference>
<protein>
    <submittedName>
        <fullName evidence="1">Uncharacterized protein</fullName>
    </submittedName>
</protein>
<dbReference type="EMBL" id="JACORU010000011">
    <property type="protein sequence ID" value="MBC5767557.1"/>
    <property type="molecule type" value="Genomic_DNA"/>
</dbReference>